<dbReference type="EMBL" id="BKCP01004294">
    <property type="protein sequence ID" value="GER29880.1"/>
    <property type="molecule type" value="Genomic_DNA"/>
</dbReference>
<gene>
    <name evidence="2" type="ORF">STAS_05779</name>
</gene>
<keyword evidence="3" id="KW-1185">Reference proteome</keyword>
<dbReference type="AlphaFoldDB" id="A0A5A7PAW1"/>
<accession>A0A5A7PAW1</accession>
<feature type="region of interest" description="Disordered" evidence="1">
    <location>
        <begin position="1"/>
        <end position="42"/>
    </location>
</feature>
<evidence type="ECO:0000313" key="2">
    <source>
        <dbReference type="EMBL" id="GER29880.1"/>
    </source>
</evidence>
<comment type="caution">
    <text evidence="2">The sequence shown here is derived from an EMBL/GenBank/DDBJ whole genome shotgun (WGS) entry which is preliminary data.</text>
</comment>
<dbReference type="Proteomes" id="UP000325081">
    <property type="component" value="Unassembled WGS sequence"/>
</dbReference>
<organism evidence="2 3">
    <name type="scientific">Striga asiatica</name>
    <name type="common">Asiatic witchweed</name>
    <name type="synonym">Buchnera asiatica</name>
    <dbReference type="NCBI Taxonomy" id="4170"/>
    <lineage>
        <taxon>Eukaryota</taxon>
        <taxon>Viridiplantae</taxon>
        <taxon>Streptophyta</taxon>
        <taxon>Embryophyta</taxon>
        <taxon>Tracheophyta</taxon>
        <taxon>Spermatophyta</taxon>
        <taxon>Magnoliopsida</taxon>
        <taxon>eudicotyledons</taxon>
        <taxon>Gunneridae</taxon>
        <taxon>Pentapetalae</taxon>
        <taxon>asterids</taxon>
        <taxon>lamiids</taxon>
        <taxon>Lamiales</taxon>
        <taxon>Orobanchaceae</taxon>
        <taxon>Buchnereae</taxon>
        <taxon>Striga</taxon>
    </lineage>
</organism>
<evidence type="ECO:0000313" key="3">
    <source>
        <dbReference type="Proteomes" id="UP000325081"/>
    </source>
</evidence>
<proteinExistence type="predicted"/>
<dbReference type="GO" id="GO:0010112">
    <property type="term" value="P:regulation of systemic acquired resistance"/>
    <property type="evidence" value="ECO:0007669"/>
    <property type="project" value="InterPro"/>
</dbReference>
<feature type="compositionally biased region" description="Acidic residues" evidence="1">
    <location>
        <begin position="101"/>
        <end position="112"/>
    </location>
</feature>
<sequence>MELENKRKREDNGEANGKTREAREGSGGGGAHASASQPEDEEVEEFFAILRRIHVAVKYFKGRNGGHRDLTAMPRPAGFDGVVKSPDGSGAKRKPGLDLNSELEPDVPDNTV</sequence>
<feature type="compositionally biased region" description="Basic and acidic residues" evidence="1">
    <location>
        <begin position="1"/>
        <end position="24"/>
    </location>
</feature>
<feature type="region of interest" description="Disordered" evidence="1">
    <location>
        <begin position="64"/>
        <end position="112"/>
    </location>
</feature>
<dbReference type="PANTHER" id="PTHR35735:SF8">
    <property type="entry name" value="PROTEIN NIM1-INTERACTING 2"/>
    <property type="match status" value="1"/>
</dbReference>
<dbReference type="OrthoDB" id="1098796at2759"/>
<evidence type="ECO:0000256" key="1">
    <source>
        <dbReference type="SAM" id="MobiDB-lite"/>
    </source>
</evidence>
<name>A0A5A7PAW1_STRAF</name>
<dbReference type="PANTHER" id="PTHR35735">
    <property type="entry name" value="PROTEIN NIM1-INTERACTING 2"/>
    <property type="match status" value="1"/>
</dbReference>
<protein>
    <submittedName>
        <fullName evidence="2">NIM1-interacting 2</fullName>
    </submittedName>
</protein>
<reference evidence="3" key="1">
    <citation type="journal article" date="2019" name="Curr. Biol.">
        <title>Genome Sequence of Striga asiatica Provides Insight into the Evolution of Plant Parasitism.</title>
        <authorList>
            <person name="Yoshida S."/>
            <person name="Kim S."/>
            <person name="Wafula E.K."/>
            <person name="Tanskanen J."/>
            <person name="Kim Y.M."/>
            <person name="Honaas L."/>
            <person name="Yang Z."/>
            <person name="Spallek T."/>
            <person name="Conn C.E."/>
            <person name="Ichihashi Y."/>
            <person name="Cheong K."/>
            <person name="Cui S."/>
            <person name="Der J.P."/>
            <person name="Gundlach H."/>
            <person name="Jiao Y."/>
            <person name="Hori C."/>
            <person name="Ishida J.K."/>
            <person name="Kasahara H."/>
            <person name="Kiba T."/>
            <person name="Kim M.S."/>
            <person name="Koo N."/>
            <person name="Laohavisit A."/>
            <person name="Lee Y.H."/>
            <person name="Lumba S."/>
            <person name="McCourt P."/>
            <person name="Mortimer J.C."/>
            <person name="Mutuku J.M."/>
            <person name="Nomura T."/>
            <person name="Sasaki-Sekimoto Y."/>
            <person name="Seto Y."/>
            <person name="Wang Y."/>
            <person name="Wakatake T."/>
            <person name="Sakakibara H."/>
            <person name="Demura T."/>
            <person name="Yamaguchi S."/>
            <person name="Yoneyama K."/>
            <person name="Manabe R.I."/>
            <person name="Nelson D.C."/>
            <person name="Schulman A.H."/>
            <person name="Timko M.P."/>
            <person name="dePamphilis C.W."/>
            <person name="Choi D."/>
            <person name="Shirasu K."/>
        </authorList>
    </citation>
    <scope>NUCLEOTIDE SEQUENCE [LARGE SCALE GENOMIC DNA]</scope>
    <source>
        <strain evidence="3">cv. UVA1</strain>
    </source>
</reference>
<dbReference type="InterPro" id="IPR034577">
    <property type="entry name" value="NIMIN-2"/>
</dbReference>